<dbReference type="Proteomes" id="UP000244880">
    <property type="component" value="Unassembled WGS sequence"/>
</dbReference>
<dbReference type="OrthoDB" id="7724270at2"/>
<dbReference type="RefSeq" id="WP_108830428.1">
    <property type="nucleotide sequence ID" value="NZ_OMOR01000003.1"/>
</dbReference>
<keyword evidence="1" id="KW-0472">Membrane</keyword>
<protein>
    <recommendedName>
        <fullName evidence="4">Type II secretion system protein H</fullName>
    </recommendedName>
</protein>
<accession>A0A2R8BPE8</accession>
<feature type="transmembrane region" description="Helical" evidence="1">
    <location>
        <begin position="20"/>
        <end position="40"/>
    </location>
</feature>
<proteinExistence type="predicted"/>
<evidence type="ECO:0008006" key="4">
    <source>
        <dbReference type="Google" id="ProtNLM"/>
    </source>
</evidence>
<organism evidence="2 3">
    <name type="scientific">Ascidiaceihabitans donghaensis</name>
    <dbReference type="NCBI Taxonomy" id="1510460"/>
    <lineage>
        <taxon>Bacteria</taxon>
        <taxon>Pseudomonadati</taxon>
        <taxon>Pseudomonadota</taxon>
        <taxon>Alphaproteobacteria</taxon>
        <taxon>Rhodobacterales</taxon>
        <taxon>Paracoccaceae</taxon>
        <taxon>Ascidiaceihabitans</taxon>
    </lineage>
</organism>
<dbReference type="SUPFAM" id="SSF54523">
    <property type="entry name" value="Pili subunits"/>
    <property type="match status" value="1"/>
</dbReference>
<dbReference type="NCBIfam" id="TIGR02532">
    <property type="entry name" value="IV_pilin_GFxxxE"/>
    <property type="match status" value="1"/>
</dbReference>
<keyword evidence="1" id="KW-1133">Transmembrane helix</keyword>
<dbReference type="EMBL" id="OMOR01000003">
    <property type="protein sequence ID" value="SPH27484.1"/>
    <property type="molecule type" value="Genomic_DNA"/>
</dbReference>
<dbReference type="InterPro" id="IPR045584">
    <property type="entry name" value="Pilin-like"/>
</dbReference>
<dbReference type="AlphaFoldDB" id="A0A2R8BPE8"/>
<dbReference type="PROSITE" id="PS00409">
    <property type="entry name" value="PROKAR_NTER_METHYL"/>
    <property type="match status" value="1"/>
</dbReference>
<dbReference type="InterPro" id="IPR012902">
    <property type="entry name" value="N_methyl_site"/>
</dbReference>
<evidence type="ECO:0000256" key="1">
    <source>
        <dbReference type="SAM" id="Phobius"/>
    </source>
</evidence>
<dbReference type="Gene3D" id="3.30.700.10">
    <property type="entry name" value="Glycoprotein, Type 4 Pilin"/>
    <property type="match status" value="1"/>
</dbReference>
<sequence length="149" mass="15823">MGGELEPATKNTTHQTGITLVELLVVVAILAVLAVGAGIATTSQQGTTDLAWFRTQFDTARALAIQSRQSRGLFVTQSAISTAKTTPEGWAKGTPRNWKSRVSLRSIRPQTGAPDIIMLANGQTTPFAITFDDGVSCQSDGWTGLSCTR</sequence>
<keyword evidence="1" id="KW-0812">Transmembrane</keyword>
<name>A0A2R8BPE8_9RHOB</name>
<evidence type="ECO:0000313" key="3">
    <source>
        <dbReference type="Proteomes" id="UP000244880"/>
    </source>
</evidence>
<keyword evidence="3" id="KW-1185">Reference proteome</keyword>
<gene>
    <name evidence="2" type="ORF">ASD8599_03950</name>
</gene>
<evidence type="ECO:0000313" key="2">
    <source>
        <dbReference type="EMBL" id="SPH27484.1"/>
    </source>
</evidence>
<reference evidence="2 3" key="1">
    <citation type="submission" date="2018-03" db="EMBL/GenBank/DDBJ databases">
        <authorList>
            <person name="Keele B.F."/>
        </authorList>
    </citation>
    <scope>NUCLEOTIDE SEQUENCE [LARGE SCALE GENOMIC DNA]</scope>
    <source>
        <strain evidence="2 3">CECT 8599</strain>
    </source>
</reference>
<dbReference type="Pfam" id="PF07963">
    <property type="entry name" value="N_methyl"/>
    <property type="match status" value="1"/>
</dbReference>